<sequence length="44" mass="5201">MYSIHSNLHLIRVGRDKQEKSQKKCSSQYDHYTMLVLDGEADKF</sequence>
<organism evidence="1 2">
    <name type="scientific">Vibrio marisflavi CECT 7928</name>
    <dbReference type="NCBI Taxonomy" id="634439"/>
    <lineage>
        <taxon>Bacteria</taxon>
        <taxon>Pseudomonadati</taxon>
        <taxon>Pseudomonadota</taxon>
        <taxon>Gammaproteobacteria</taxon>
        <taxon>Vibrionales</taxon>
        <taxon>Vibrionaceae</taxon>
        <taxon>Vibrio</taxon>
    </lineage>
</organism>
<keyword evidence="2" id="KW-1185">Reference proteome</keyword>
<protein>
    <submittedName>
        <fullName evidence="1">Uncharacterized protein</fullName>
    </submittedName>
</protein>
<evidence type="ECO:0000313" key="2">
    <source>
        <dbReference type="Proteomes" id="UP000838748"/>
    </source>
</evidence>
<name>A0ABN8DWZ2_9VIBR</name>
<accession>A0ABN8DWZ2</accession>
<proteinExistence type="predicted"/>
<evidence type="ECO:0000313" key="1">
    <source>
        <dbReference type="EMBL" id="CAH0536063.1"/>
    </source>
</evidence>
<dbReference type="Proteomes" id="UP000838748">
    <property type="component" value="Unassembled WGS sequence"/>
</dbReference>
<comment type="caution">
    <text evidence="1">The sequence shown here is derived from an EMBL/GenBank/DDBJ whole genome shotgun (WGS) entry which is preliminary data.</text>
</comment>
<reference evidence="1" key="1">
    <citation type="submission" date="2021-11" db="EMBL/GenBank/DDBJ databases">
        <authorList>
            <person name="Rodrigo-Torres L."/>
            <person name="Arahal R. D."/>
            <person name="Lucena T."/>
        </authorList>
    </citation>
    <scope>NUCLEOTIDE SEQUENCE</scope>
    <source>
        <strain evidence="1">CECT 7928</strain>
    </source>
</reference>
<gene>
    <name evidence="1" type="ORF">VMF7928_00159</name>
</gene>
<dbReference type="EMBL" id="CAKLDM010000001">
    <property type="protein sequence ID" value="CAH0536063.1"/>
    <property type="molecule type" value="Genomic_DNA"/>
</dbReference>